<dbReference type="GO" id="GO:0055085">
    <property type="term" value="P:transmembrane transport"/>
    <property type="evidence" value="ECO:0007669"/>
    <property type="project" value="InterPro"/>
</dbReference>
<evidence type="ECO:0000256" key="2">
    <source>
        <dbReference type="ARBA" id="ARBA00022692"/>
    </source>
</evidence>
<dbReference type="EMBL" id="FOGC01000001">
    <property type="protein sequence ID" value="SEQ14542.1"/>
    <property type="molecule type" value="Genomic_DNA"/>
</dbReference>
<evidence type="ECO:0000256" key="5">
    <source>
        <dbReference type="SAM" id="Phobius"/>
    </source>
</evidence>
<dbReference type="Proteomes" id="UP000242515">
    <property type="component" value="Unassembled WGS sequence"/>
</dbReference>
<dbReference type="OrthoDB" id="9804700at2"/>
<keyword evidence="4 5" id="KW-0472">Membrane</keyword>
<proteinExistence type="predicted"/>
<evidence type="ECO:0000313" key="8">
    <source>
        <dbReference type="Proteomes" id="UP000242515"/>
    </source>
</evidence>
<feature type="transmembrane region" description="Helical" evidence="5">
    <location>
        <begin position="352"/>
        <end position="375"/>
    </location>
</feature>
<feature type="domain" description="Amino acid permease/ SLC12A" evidence="6">
    <location>
        <begin position="16"/>
        <end position="406"/>
    </location>
</feature>
<evidence type="ECO:0000256" key="3">
    <source>
        <dbReference type="ARBA" id="ARBA00022989"/>
    </source>
</evidence>
<evidence type="ECO:0000256" key="4">
    <source>
        <dbReference type="ARBA" id="ARBA00023136"/>
    </source>
</evidence>
<feature type="transmembrane region" description="Helical" evidence="5">
    <location>
        <begin position="230"/>
        <end position="253"/>
    </location>
</feature>
<name>A0A1H9DM15_9GAMM</name>
<feature type="transmembrane region" description="Helical" evidence="5">
    <location>
        <begin position="326"/>
        <end position="346"/>
    </location>
</feature>
<dbReference type="InterPro" id="IPR050367">
    <property type="entry name" value="APC_superfamily"/>
</dbReference>
<evidence type="ECO:0000259" key="6">
    <source>
        <dbReference type="Pfam" id="PF00324"/>
    </source>
</evidence>
<feature type="transmembrane region" description="Helical" evidence="5">
    <location>
        <begin position="150"/>
        <end position="172"/>
    </location>
</feature>
<keyword evidence="8" id="KW-1185">Reference proteome</keyword>
<dbReference type="PANTHER" id="PTHR42770:SF8">
    <property type="entry name" value="PUTRESCINE IMPORTER PUUP"/>
    <property type="match status" value="1"/>
</dbReference>
<feature type="transmembrane region" description="Helical" evidence="5">
    <location>
        <begin position="87"/>
        <end position="109"/>
    </location>
</feature>
<dbReference type="PANTHER" id="PTHR42770">
    <property type="entry name" value="AMINO ACID TRANSPORTER-RELATED"/>
    <property type="match status" value="1"/>
</dbReference>
<keyword evidence="2 5" id="KW-0812">Transmembrane</keyword>
<dbReference type="GO" id="GO:0016020">
    <property type="term" value="C:membrane"/>
    <property type="evidence" value="ECO:0007669"/>
    <property type="project" value="UniProtKB-SubCell"/>
</dbReference>
<keyword evidence="3 5" id="KW-1133">Transmembrane helix</keyword>
<dbReference type="PIRSF" id="PIRSF006060">
    <property type="entry name" value="AA_transporter"/>
    <property type="match status" value="1"/>
</dbReference>
<organism evidence="7 8">
    <name type="scientific">Rosenbergiella nectarea</name>
    <dbReference type="NCBI Taxonomy" id="988801"/>
    <lineage>
        <taxon>Bacteria</taxon>
        <taxon>Pseudomonadati</taxon>
        <taxon>Pseudomonadota</taxon>
        <taxon>Gammaproteobacteria</taxon>
        <taxon>Enterobacterales</taxon>
        <taxon>Erwiniaceae</taxon>
        <taxon>Rosenbergiella</taxon>
    </lineage>
</organism>
<evidence type="ECO:0000256" key="1">
    <source>
        <dbReference type="ARBA" id="ARBA00004141"/>
    </source>
</evidence>
<feature type="transmembrane region" description="Helical" evidence="5">
    <location>
        <begin position="46"/>
        <end position="66"/>
    </location>
</feature>
<sequence>MTQEVTYKRNLGLWQVVIVGIAYMTPMTVFDTFGIVSGMTSGRVPLAYLLALFAVLLTAFSYGKMVKVFPKAGSAYTYARKTCGNRVGFLVGWASLLDYMLLPMINALLAGIYLRSLFPQVPSWLWIVLFTGLVTWVNSRNIRLLANLNFLFVGAPVLLMAVFVWLVIQGVGHQHGHEAVWTLKPLWNGEQTFLPLVAGAAVLCFSFLGFDAVTTLSDESHQPDRTIPRAVLLTALIGGIIFFVAAWFTQLYFPTNIQFKNPTEAMPEIVLYVGGKFFQSVFLVAILVNTFASGLASHASAARLLNIMGRDGIFPIAKFRYIHPRLGSPLYCVLFVGALAMTAVFFDLDTAVSLISFGALVAFTSVNVSVIAYYAIQQKHLKTLSHWLAHLLIPVAGIICVGVMWLNLDQDAMRLGLVWTAIGVCWIIWYWWTKRELVFSQ</sequence>
<evidence type="ECO:0000313" key="7">
    <source>
        <dbReference type="EMBL" id="SEQ14542.1"/>
    </source>
</evidence>
<gene>
    <name evidence="7" type="ORF">SAMN05216522_101337</name>
</gene>
<feature type="transmembrane region" description="Helical" evidence="5">
    <location>
        <begin position="121"/>
        <end position="138"/>
    </location>
</feature>
<feature type="transmembrane region" description="Helical" evidence="5">
    <location>
        <begin position="192"/>
        <end position="210"/>
    </location>
</feature>
<dbReference type="Gene3D" id="1.20.1740.10">
    <property type="entry name" value="Amino acid/polyamine transporter I"/>
    <property type="match status" value="1"/>
</dbReference>
<dbReference type="InterPro" id="IPR004841">
    <property type="entry name" value="AA-permease/SLC12A_dom"/>
</dbReference>
<dbReference type="Pfam" id="PF00324">
    <property type="entry name" value="AA_permease"/>
    <property type="match status" value="1"/>
</dbReference>
<comment type="subcellular location">
    <subcellularLocation>
        <location evidence="1">Membrane</location>
        <topology evidence="1">Multi-pass membrane protein</topology>
    </subcellularLocation>
</comment>
<dbReference type="STRING" id="988801.SAMN05216522_101337"/>
<feature type="transmembrane region" description="Helical" evidence="5">
    <location>
        <begin position="281"/>
        <end position="305"/>
    </location>
</feature>
<reference evidence="8" key="1">
    <citation type="submission" date="2016-10" db="EMBL/GenBank/DDBJ databases">
        <authorList>
            <person name="Varghese N."/>
            <person name="Submissions S."/>
        </authorList>
    </citation>
    <scope>NUCLEOTIDE SEQUENCE [LARGE SCALE GENOMIC DNA]</scope>
    <source>
        <strain evidence="8">8N4</strain>
    </source>
</reference>
<dbReference type="AlphaFoldDB" id="A0A1H9DM15"/>
<dbReference type="RefSeq" id="WP_092671775.1">
    <property type="nucleotide sequence ID" value="NZ_FOGC01000001.1"/>
</dbReference>
<feature type="transmembrane region" description="Helical" evidence="5">
    <location>
        <begin position="412"/>
        <end position="432"/>
    </location>
</feature>
<feature type="transmembrane region" description="Helical" evidence="5">
    <location>
        <begin position="387"/>
        <end position="406"/>
    </location>
</feature>
<feature type="transmembrane region" description="Helical" evidence="5">
    <location>
        <begin position="12"/>
        <end position="34"/>
    </location>
</feature>
<protein>
    <submittedName>
        <fullName evidence="7">Putrescine importer</fullName>
    </submittedName>
</protein>
<accession>A0A1H9DM15</accession>